<organism evidence="1">
    <name type="scientific">Anguilla anguilla</name>
    <name type="common">European freshwater eel</name>
    <name type="synonym">Muraena anguilla</name>
    <dbReference type="NCBI Taxonomy" id="7936"/>
    <lineage>
        <taxon>Eukaryota</taxon>
        <taxon>Metazoa</taxon>
        <taxon>Chordata</taxon>
        <taxon>Craniata</taxon>
        <taxon>Vertebrata</taxon>
        <taxon>Euteleostomi</taxon>
        <taxon>Actinopterygii</taxon>
        <taxon>Neopterygii</taxon>
        <taxon>Teleostei</taxon>
        <taxon>Anguilliformes</taxon>
        <taxon>Anguillidae</taxon>
        <taxon>Anguilla</taxon>
    </lineage>
</organism>
<sequence length="36" mass="3939">MPLVNGASTCNPNAFDRIGTSGFKYFLKIQQCSNSK</sequence>
<proteinExistence type="predicted"/>
<evidence type="ECO:0000313" key="1">
    <source>
        <dbReference type="EMBL" id="JAH15054.1"/>
    </source>
</evidence>
<accession>A0A0E9QE38</accession>
<reference evidence="1" key="2">
    <citation type="journal article" date="2015" name="Fish Shellfish Immunol.">
        <title>Early steps in the European eel (Anguilla anguilla)-Vibrio vulnificus interaction in the gills: Role of the RtxA13 toxin.</title>
        <authorList>
            <person name="Callol A."/>
            <person name="Pajuelo D."/>
            <person name="Ebbesson L."/>
            <person name="Teles M."/>
            <person name="MacKenzie S."/>
            <person name="Amaro C."/>
        </authorList>
    </citation>
    <scope>NUCLEOTIDE SEQUENCE</scope>
</reference>
<dbReference type="EMBL" id="GBXM01093523">
    <property type="protein sequence ID" value="JAH15054.1"/>
    <property type="molecule type" value="Transcribed_RNA"/>
</dbReference>
<dbReference type="AlphaFoldDB" id="A0A0E9QE38"/>
<name>A0A0E9QE38_ANGAN</name>
<reference evidence="1" key="1">
    <citation type="submission" date="2014-11" db="EMBL/GenBank/DDBJ databases">
        <authorList>
            <person name="Amaro Gonzalez C."/>
        </authorList>
    </citation>
    <scope>NUCLEOTIDE SEQUENCE</scope>
</reference>
<protein>
    <submittedName>
        <fullName evidence="1">Uncharacterized protein</fullName>
    </submittedName>
</protein>